<dbReference type="Proteomes" id="UP000623467">
    <property type="component" value="Unassembled WGS sequence"/>
</dbReference>
<protein>
    <submittedName>
        <fullName evidence="1">J domain-containing protein</fullName>
    </submittedName>
</protein>
<dbReference type="SUPFAM" id="SSF52047">
    <property type="entry name" value="RNI-like"/>
    <property type="match status" value="1"/>
</dbReference>
<reference evidence="1" key="1">
    <citation type="submission" date="2020-05" db="EMBL/GenBank/DDBJ databases">
        <title>Mycena genomes resolve the evolution of fungal bioluminescence.</title>
        <authorList>
            <person name="Tsai I.J."/>
        </authorList>
    </citation>
    <scope>NUCLEOTIDE SEQUENCE</scope>
    <source>
        <strain evidence="1">160909Yilan</strain>
    </source>
</reference>
<evidence type="ECO:0000313" key="1">
    <source>
        <dbReference type="EMBL" id="KAF7351292.1"/>
    </source>
</evidence>
<dbReference type="EMBL" id="JACAZH010000013">
    <property type="protein sequence ID" value="KAF7351292.1"/>
    <property type="molecule type" value="Genomic_DNA"/>
</dbReference>
<name>A0A8H6Y3V0_9AGAR</name>
<keyword evidence="2" id="KW-1185">Reference proteome</keyword>
<comment type="caution">
    <text evidence="1">The sequence shown here is derived from an EMBL/GenBank/DDBJ whole genome shotgun (WGS) entry which is preliminary data.</text>
</comment>
<dbReference type="AlphaFoldDB" id="A0A8H6Y3V0"/>
<organism evidence="1 2">
    <name type="scientific">Mycena sanguinolenta</name>
    <dbReference type="NCBI Taxonomy" id="230812"/>
    <lineage>
        <taxon>Eukaryota</taxon>
        <taxon>Fungi</taxon>
        <taxon>Dikarya</taxon>
        <taxon>Basidiomycota</taxon>
        <taxon>Agaricomycotina</taxon>
        <taxon>Agaricomycetes</taxon>
        <taxon>Agaricomycetidae</taxon>
        <taxon>Agaricales</taxon>
        <taxon>Marasmiineae</taxon>
        <taxon>Mycenaceae</taxon>
        <taxon>Mycena</taxon>
    </lineage>
</organism>
<gene>
    <name evidence="1" type="ORF">MSAN_01560700</name>
</gene>
<sequence length="582" mass="64095">MNQKALFNPGILNASIRDAALCLSDNQKADLLLHALGSLPQEGPSRAVFENAIQSCLQVSNLSPHNAARARILRARRRLAAGFQRGAQEDLQAALVSEPDNPEAKALLHHRSVAVEKLLAPVLPASKGRFSDEIWREIALWLPRRDLKTLLFVPNALSRVASQLLFRRLDLYLSVPPDQEEVGSTGAGTLPNYAQRSADILTHVIVHPAFGGFVRTLCIYSYATGKDESMAFQIGMLANALPRMVNLKNVYISALSDNTMPLLRVLQPVRIRGLSLKCPDAPVDLSHFECQSLHHLTFSTREGTQTATDNFIAQNRALRTISLHNMSWIFPSDAISLRNLTSISFSGHLPPSSTAIADILENGRQLDTLNLACTIECLPASQFRAHTGALPFLRHFALTVYGAARRPGSADLFPAVSEFLRARTELQTLALVVREETDQRTSGFDAAVWGVLPVLTQLKTLTITYPRDLAPSLAAWLIPRSLRALTIDYTTAPRDPVPFLDQLRLGIPPGLRSAKAVVEHGFPMVRVVRIAGGYWRVVCGTDETVTDVYQWPHKGEGAAREWLEWLGCEDAVRGGDLTQFPN</sequence>
<evidence type="ECO:0000313" key="2">
    <source>
        <dbReference type="Proteomes" id="UP000623467"/>
    </source>
</evidence>
<proteinExistence type="predicted"/>
<dbReference type="Gene3D" id="3.80.10.10">
    <property type="entry name" value="Ribonuclease Inhibitor"/>
    <property type="match status" value="1"/>
</dbReference>
<dbReference type="InterPro" id="IPR032675">
    <property type="entry name" value="LRR_dom_sf"/>
</dbReference>
<dbReference type="OrthoDB" id="2685413at2759"/>
<accession>A0A8H6Y3V0</accession>